<proteinExistence type="inferred from homology"/>
<dbReference type="Proteomes" id="UP000309033">
    <property type="component" value="Unassembled WGS sequence"/>
</dbReference>
<dbReference type="OrthoDB" id="9777711at2"/>
<organism evidence="3 4">
    <name type="scientific">Microbispora triticiradicis</name>
    <dbReference type="NCBI Taxonomy" id="2200763"/>
    <lineage>
        <taxon>Bacteria</taxon>
        <taxon>Bacillati</taxon>
        <taxon>Actinomycetota</taxon>
        <taxon>Actinomycetes</taxon>
        <taxon>Streptosporangiales</taxon>
        <taxon>Streptosporangiaceae</taxon>
        <taxon>Microbispora</taxon>
    </lineage>
</organism>
<accession>A0A5R8YNS7</accession>
<sequence length="258" mass="27099">MLRTEIAERVAVVTLDRPERLNALSWELMNRLRKEFESLGARADVGAIVLTGAGRAFSAGADLRDFAASEDLPAEVAHHLAATMAPLAEVVQALPLPLVAAVNGPCAGGAVGLALLADVVIAARSAYFLLPQVVPLGGVPDLGATWVLGRVVGRARAMGMSLTGERVPAERAERWGMIWRCVDDAELRDQALATARGLAAAPAAVVATRALLDAGFAATLRDQLDFEARHQSARFADPAVAAVVERFAAAGDRPGTRR</sequence>
<dbReference type="PANTHER" id="PTHR11941:SF133">
    <property type="entry name" value="1,2-EPOXYPHENYLACETYL-COA ISOMERASE"/>
    <property type="match status" value="1"/>
</dbReference>
<evidence type="ECO:0000313" key="4">
    <source>
        <dbReference type="Proteomes" id="UP000309033"/>
    </source>
</evidence>
<dbReference type="PANTHER" id="PTHR11941">
    <property type="entry name" value="ENOYL-COA HYDRATASE-RELATED"/>
    <property type="match status" value="1"/>
</dbReference>
<keyword evidence="4" id="KW-1185">Reference proteome</keyword>
<evidence type="ECO:0000313" key="3">
    <source>
        <dbReference type="EMBL" id="TLP54765.1"/>
    </source>
</evidence>
<dbReference type="SUPFAM" id="SSF52096">
    <property type="entry name" value="ClpP/crotonase"/>
    <property type="match status" value="1"/>
</dbReference>
<dbReference type="InterPro" id="IPR029045">
    <property type="entry name" value="ClpP/crotonase-like_dom_sf"/>
</dbReference>
<reference evidence="3" key="1">
    <citation type="submission" date="2019-05" db="EMBL/GenBank/DDBJ databases">
        <title>Isolation, diversity and antifungal activity of Actinobacteria from wheat.</title>
        <authorList>
            <person name="Yu B."/>
        </authorList>
    </citation>
    <scope>NUCLEOTIDE SEQUENCE [LARGE SCALE GENOMIC DNA]</scope>
    <source>
        <strain evidence="3">NEAU-HEGS1-5</strain>
    </source>
</reference>
<dbReference type="GO" id="GO:0006635">
    <property type="term" value="P:fatty acid beta-oxidation"/>
    <property type="evidence" value="ECO:0007669"/>
    <property type="project" value="TreeGrafter"/>
</dbReference>
<dbReference type="CDD" id="cd06558">
    <property type="entry name" value="crotonase-like"/>
    <property type="match status" value="1"/>
</dbReference>
<protein>
    <submittedName>
        <fullName evidence="3">Enoyl-CoA hydratase</fullName>
    </submittedName>
</protein>
<evidence type="ECO:0000256" key="2">
    <source>
        <dbReference type="RuleBase" id="RU003707"/>
    </source>
</evidence>
<name>A0A5R8YNS7_9ACTN</name>
<evidence type="ECO:0000256" key="1">
    <source>
        <dbReference type="ARBA" id="ARBA00005254"/>
    </source>
</evidence>
<dbReference type="AlphaFoldDB" id="A0A5R8YNS7"/>
<dbReference type="InterPro" id="IPR018376">
    <property type="entry name" value="Enoyl-CoA_hyd/isom_CS"/>
</dbReference>
<comment type="similarity">
    <text evidence="1 2">Belongs to the enoyl-CoA hydratase/isomerase family.</text>
</comment>
<gene>
    <name evidence="3" type="ORF">FED44_26760</name>
</gene>
<dbReference type="EMBL" id="VANP01000012">
    <property type="protein sequence ID" value="TLP54765.1"/>
    <property type="molecule type" value="Genomic_DNA"/>
</dbReference>
<comment type="caution">
    <text evidence="3">The sequence shown here is derived from an EMBL/GenBank/DDBJ whole genome shotgun (WGS) entry which is preliminary data.</text>
</comment>
<dbReference type="PROSITE" id="PS00166">
    <property type="entry name" value="ENOYL_COA_HYDRATASE"/>
    <property type="match status" value="1"/>
</dbReference>
<dbReference type="InterPro" id="IPR001753">
    <property type="entry name" value="Enoyl-CoA_hydra/iso"/>
</dbReference>
<dbReference type="Pfam" id="PF00378">
    <property type="entry name" value="ECH_1"/>
    <property type="match status" value="1"/>
</dbReference>
<dbReference type="GO" id="GO:0003824">
    <property type="term" value="F:catalytic activity"/>
    <property type="evidence" value="ECO:0007669"/>
    <property type="project" value="InterPro"/>
</dbReference>
<dbReference type="Gene3D" id="3.90.226.10">
    <property type="entry name" value="2-enoyl-CoA Hydratase, Chain A, domain 1"/>
    <property type="match status" value="1"/>
</dbReference>